<dbReference type="EMBL" id="NEXB01000169">
    <property type="protein sequence ID" value="PSN84854.1"/>
    <property type="molecule type" value="Genomic_DNA"/>
</dbReference>
<organism evidence="1 2">
    <name type="scientific">Candidatus Marsarchaeota G1 archaeon OSP_C</name>
    <dbReference type="NCBI Taxonomy" id="1978154"/>
    <lineage>
        <taxon>Archaea</taxon>
        <taxon>Candidatus Marsarchaeota</taxon>
        <taxon>Candidatus Marsarchaeota group 1</taxon>
    </lineage>
</organism>
<sequence>MLAIVYELGLLLKMDNDHFAIAVSQEFEGDLNHLNARGCRVSESLIPTSRSVKFSWLLVE</sequence>
<dbReference type="AlphaFoldDB" id="A0A2R6AEP3"/>
<reference evidence="1 2" key="1">
    <citation type="submission" date="2017-04" db="EMBL/GenBank/DDBJ databases">
        <title>Novel microbial lineages endemic to geothermal iron-oxide mats fill important gaps in the evolutionary history of Archaea.</title>
        <authorList>
            <person name="Jay Z.J."/>
            <person name="Beam J.P."/>
            <person name="Dlakic M."/>
            <person name="Rusch D.B."/>
            <person name="Kozubal M.A."/>
            <person name="Inskeep W.P."/>
        </authorList>
    </citation>
    <scope>NUCLEOTIDE SEQUENCE [LARGE SCALE GENOMIC DNA]</scope>
    <source>
        <strain evidence="1">OSP_C</strain>
    </source>
</reference>
<gene>
    <name evidence="1" type="ORF">B9Q00_11400</name>
</gene>
<name>A0A2R6AEP3_9ARCH</name>
<proteinExistence type="predicted"/>
<comment type="caution">
    <text evidence="1">The sequence shown here is derived from an EMBL/GenBank/DDBJ whole genome shotgun (WGS) entry which is preliminary data.</text>
</comment>
<evidence type="ECO:0000313" key="2">
    <source>
        <dbReference type="Proteomes" id="UP000241473"/>
    </source>
</evidence>
<accession>A0A2R6AEP3</accession>
<dbReference type="Proteomes" id="UP000241473">
    <property type="component" value="Unassembled WGS sequence"/>
</dbReference>
<protein>
    <submittedName>
        <fullName evidence="1">Uncharacterized protein</fullName>
    </submittedName>
</protein>
<evidence type="ECO:0000313" key="1">
    <source>
        <dbReference type="EMBL" id="PSN84854.1"/>
    </source>
</evidence>